<evidence type="ECO:0000256" key="8">
    <source>
        <dbReference type="ARBA" id="ARBA00023242"/>
    </source>
</evidence>
<evidence type="ECO:0000256" key="2">
    <source>
        <dbReference type="ARBA" id="ARBA00004496"/>
    </source>
</evidence>
<keyword evidence="5" id="KW-0221">Differentiation</keyword>
<evidence type="ECO:0000313" key="12">
    <source>
        <dbReference type="EMBL" id="CDW34592.1"/>
    </source>
</evidence>
<dbReference type="AlphaFoldDB" id="A0A0K2U9E8"/>
<dbReference type="PANTHER" id="PTHR11176">
    <property type="entry name" value="BOULE-RELATED"/>
    <property type="match status" value="1"/>
</dbReference>
<dbReference type="InterPro" id="IPR000504">
    <property type="entry name" value="RRM_dom"/>
</dbReference>
<proteinExistence type="predicted"/>
<keyword evidence="8" id="KW-0539">Nucleus</keyword>
<dbReference type="CDD" id="cd12384">
    <property type="entry name" value="RRM_RBM24_RBM38_like"/>
    <property type="match status" value="1"/>
</dbReference>
<dbReference type="PROSITE" id="PS50102">
    <property type="entry name" value="RRM"/>
    <property type="match status" value="1"/>
</dbReference>
<reference evidence="11" key="2">
    <citation type="submission" date="2021-02" db="EMBL/GenBank/DDBJ databases">
        <authorList>
            <person name="Bekaert M."/>
        </authorList>
    </citation>
    <scope>NUCLEOTIDE SEQUENCE</scope>
    <source>
        <strain evidence="11">IoA-00</strain>
    </source>
</reference>
<dbReference type="EMBL" id="HG994584">
    <property type="protein sequence ID" value="CAF2945271.1"/>
    <property type="molecule type" value="Genomic_DNA"/>
</dbReference>
<dbReference type="OrthoDB" id="4207594at2759"/>
<accession>A0A0K2U9E8</accession>
<evidence type="ECO:0000256" key="1">
    <source>
        <dbReference type="ARBA" id="ARBA00004123"/>
    </source>
</evidence>
<reference evidence="12" key="1">
    <citation type="submission" date="2014-05" db="EMBL/GenBank/DDBJ databases">
        <authorList>
            <person name="Chronopoulou M."/>
        </authorList>
    </citation>
    <scope>NUCLEOTIDE SEQUENCE</scope>
    <source>
        <tissue evidence="12">Whole organism</tissue>
    </source>
</reference>
<dbReference type="SMART" id="SM00360">
    <property type="entry name" value="RRM"/>
    <property type="match status" value="1"/>
</dbReference>
<gene>
    <name evidence="11" type="ORF">LSAA_9980</name>
</gene>
<evidence type="ECO:0000256" key="3">
    <source>
        <dbReference type="ARBA" id="ARBA00022490"/>
    </source>
</evidence>
<dbReference type="InterPro" id="IPR012677">
    <property type="entry name" value="Nucleotide-bd_a/b_plait_sf"/>
</dbReference>
<evidence type="ECO:0000256" key="4">
    <source>
        <dbReference type="ARBA" id="ARBA00022664"/>
    </source>
</evidence>
<keyword evidence="13" id="KW-1185">Reference proteome</keyword>
<dbReference type="GO" id="GO:0006397">
    <property type="term" value="P:mRNA processing"/>
    <property type="evidence" value="ECO:0007669"/>
    <property type="project" value="UniProtKB-KW"/>
</dbReference>
<evidence type="ECO:0000256" key="7">
    <source>
        <dbReference type="ARBA" id="ARBA00023187"/>
    </source>
</evidence>
<name>A0A0K2U9E8_LEPSM</name>
<dbReference type="GO" id="GO:0003723">
    <property type="term" value="F:RNA binding"/>
    <property type="evidence" value="ECO:0007669"/>
    <property type="project" value="UniProtKB-UniRule"/>
</dbReference>
<sequence>MLMPAANSPLPTTVIPSSIVSPTTATVTIPSVSSIVVPPRSINPSQKDTTHTKLFVGGLPYHTTDKSLREHFEVFGEIEEAVVITDRTTGKSRGYGFVIMQNKDDAERACKEPNPIIDGRKANVNLAFLGAKPRISTINGLTLGSLRQYPTLLQGHIGDYSALAAAGQLAVNPTAGATALTAAVNSPAVSTASLGPGKARSSMSLQLMSGRLPQNSASTANPYLQSLYANPYALQANQAGLISLAAQNPLASAASTGNPLLDAYANQYAAALAAAAAAYGNPGTMADYRLDTSQQAAAGMSAPGNYIQAGYAAYAPIGQIPAAYAAAPTVASSVSVSQSSNVAAAAAAAANAVVTDARIQ</sequence>
<evidence type="ECO:0000313" key="13">
    <source>
        <dbReference type="Proteomes" id="UP000675881"/>
    </source>
</evidence>
<evidence type="ECO:0000313" key="11">
    <source>
        <dbReference type="EMBL" id="CAF2945271.1"/>
    </source>
</evidence>
<dbReference type="GO" id="GO:0005737">
    <property type="term" value="C:cytoplasm"/>
    <property type="evidence" value="ECO:0007669"/>
    <property type="project" value="UniProtKB-SubCell"/>
</dbReference>
<dbReference type="FunFam" id="3.30.70.330:FF:000077">
    <property type="entry name" value="RNA-binding motif protein 24"/>
    <property type="match status" value="1"/>
</dbReference>
<evidence type="ECO:0000256" key="6">
    <source>
        <dbReference type="ARBA" id="ARBA00022884"/>
    </source>
</evidence>
<evidence type="ECO:0000256" key="9">
    <source>
        <dbReference type="PROSITE-ProRule" id="PRU00176"/>
    </source>
</evidence>
<dbReference type="SUPFAM" id="SSF54928">
    <property type="entry name" value="RNA-binding domain, RBD"/>
    <property type="match status" value="1"/>
</dbReference>
<comment type="subcellular location">
    <subcellularLocation>
        <location evidence="2">Cytoplasm</location>
    </subcellularLocation>
    <subcellularLocation>
        <location evidence="1">Nucleus</location>
    </subcellularLocation>
</comment>
<evidence type="ECO:0000259" key="10">
    <source>
        <dbReference type="PROSITE" id="PS50102"/>
    </source>
</evidence>
<protein>
    <submittedName>
        <fullName evidence="11">RNA-binding protein 24-B,RNA-binding protein 24,RNA-binding protein 38,RNA-binding protein 24-A</fullName>
    </submittedName>
</protein>
<dbReference type="Proteomes" id="UP000675881">
    <property type="component" value="Chromosome 5"/>
</dbReference>
<organism evidence="12">
    <name type="scientific">Lepeophtheirus salmonis</name>
    <name type="common">Salmon louse</name>
    <name type="synonym">Caligus salmonis</name>
    <dbReference type="NCBI Taxonomy" id="72036"/>
    <lineage>
        <taxon>Eukaryota</taxon>
        <taxon>Metazoa</taxon>
        <taxon>Ecdysozoa</taxon>
        <taxon>Arthropoda</taxon>
        <taxon>Crustacea</taxon>
        <taxon>Multicrustacea</taxon>
        <taxon>Hexanauplia</taxon>
        <taxon>Copepoda</taxon>
        <taxon>Siphonostomatoida</taxon>
        <taxon>Caligidae</taxon>
        <taxon>Lepeophtheirus</taxon>
    </lineage>
</organism>
<keyword evidence="6 9" id="KW-0694">RNA-binding</keyword>
<keyword evidence="3" id="KW-0963">Cytoplasm</keyword>
<dbReference type="EMBL" id="HACA01017231">
    <property type="protein sequence ID" value="CDW34592.1"/>
    <property type="molecule type" value="Transcribed_RNA"/>
</dbReference>
<dbReference type="PANTHER" id="PTHR11176:SF61">
    <property type="entry name" value="SRA STEM-LOOP INTERACTING RNA BINDING PROTEIN"/>
    <property type="match status" value="1"/>
</dbReference>
<feature type="domain" description="RRM" evidence="10">
    <location>
        <begin position="52"/>
        <end position="129"/>
    </location>
</feature>
<keyword evidence="4" id="KW-0507">mRNA processing</keyword>
<dbReference type="InterPro" id="IPR035979">
    <property type="entry name" value="RBD_domain_sf"/>
</dbReference>
<dbReference type="Gene3D" id="3.30.70.330">
    <property type="match status" value="1"/>
</dbReference>
<keyword evidence="7" id="KW-0508">mRNA splicing</keyword>
<evidence type="ECO:0000256" key="5">
    <source>
        <dbReference type="ARBA" id="ARBA00022782"/>
    </source>
</evidence>
<dbReference type="GO" id="GO:0008380">
    <property type="term" value="P:RNA splicing"/>
    <property type="evidence" value="ECO:0007669"/>
    <property type="project" value="UniProtKB-KW"/>
</dbReference>
<dbReference type="Pfam" id="PF00076">
    <property type="entry name" value="RRM_1"/>
    <property type="match status" value="1"/>
</dbReference>
<dbReference type="GO" id="GO:0005634">
    <property type="term" value="C:nucleus"/>
    <property type="evidence" value="ECO:0007669"/>
    <property type="project" value="UniProtKB-SubCell"/>
</dbReference>
<dbReference type="GO" id="GO:0030154">
    <property type="term" value="P:cell differentiation"/>
    <property type="evidence" value="ECO:0007669"/>
    <property type="project" value="UniProtKB-KW"/>
</dbReference>